<gene>
    <name evidence="8" type="ORF">NP493_61g05037</name>
</gene>
<dbReference type="Proteomes" id="UP001209878">
    <property type="component" value="Unassembled WGS sequence"/>
</dbReference>
<dbReference type="GO" id="GO:0034654">
    <property type="term" value="P:nucleobase-containing compound biosynthetic process"/>
    <property type="evidence" value="ECO:0007669"/>
    <property type="project" value="UniProtKB-ARBA"/>
</dbReference>
<dbReference type="CDD" id="cd03426">
    <property type="entry name" value="NUDIX_CoAse_Nudt7"/>
    <property type="match status" value="1"/>
</dbReference>
<keyword evidence="4" id="KW-0378">Hydrolase</keyword>
<proteinExistence type="predicted"/>
<keyword evidence="5" id="KW-0460">Magnesium</keyword>
<protein>
    <recommendedName>
        <fullName evidence="7">Nudix hydrolase domain-containing protein</fullName>
    </recommendedName>
</protein>
<dbReference type="Gene3D" id="3.90.79.10">
    <property type="entry name" value="Nucleoside Triphosphate Pyrophosphohydrolase"/>
    <property type="match status" value="1"/>
</dbReference>
<comment type="caution">
    <text evidence="8">The sequence shown here is derived from an EMBL/GenBank/DDBJ whole genome shotgun (WGS) entry which is preliminary data.</text>
</comment>
<dbReference type="SUPFAM" id="SSF55811">
    <property type="entry name" value="Nudix"/>
    <property type="match status" value="1"/>
</dbReference>
<comment type="cofactor">
    <cofactor evidence="1">
        <name>Mn(2+)</name>
        <dbReference type="ChEBI" id="CHEBI:29035"/>
    </cofactor>
</comment>
<name>A0AAD9PAQ0_RIDPI</name>
<evidence type="ECO:0000256" key="1">
    <source>
        <dbReference type="ARBA" id="ARBA00001936"/>
    </source>
</evidence>
<dbReference type="AlphaFoldDB" id="A0AAD9PAQ0"/>
<keyword evidence="9" id="KW-1185">Reference proteome</keyword>
<feature type="domain" description="Nudix hydrolase" evidence="7">
    <location>
        <begin position="30"/>
        <end position="161"/>
    </location>
</feature>
<dbReference type="PANTHER" id="PTHR12992">
    <property type="entry name" value="NUDIX HYDROLASE"/>
    <property type="match status" value="1"/>
</dbReference>
<evidence type="ECO:0000259" key="7">
    <source>
        <dbReference type="PROSITE" id="PS51462"/>
    </source>
</evidence>
<organism evidence="8 9">
    <name type="scientific">Ridgeia piscesae</name>
    <name type="common">Tubeworm</name>
    <dbReference type="NCBI Taxonomy" id="27915"/>
    <lineage>
        <taxon>Eukaryota</taxon>
        <taxon>Metazoa</taxon>
        <taxon>Spiralia</taxon>
        <taxon>Lophotrochozoa</taxon>
        <taxon>Annelida</taxon>
        <taxon>Polychaeta</taxon>
        <taxon>Sedentaria</taxon>
        <taxon>Canalipalpata</taxon>
        <taxon>Sabellida</taxon>
        <taxon>Siboglinidae</taxon>
        <taxon>Ridgeia</taxon>
    </lineage>
</organism>
<comment type="cofactor">
    <cofactor evidence="2">
        <name>Mg(2+)</name>
        <dbReference type="ChEBI" id="CHEBI:18420"/>
    </cofactor>
</comment>
<dbReference type="GO" id="GO:0005737">
    <property type="term" value="C:cytoplasm"/>
    <property type="evidence" value="ECO:0007669"/>
    <property type="project" value="UniProtKB-ARBA"/>
</dbReference>
<evidence type="ECO:0000313" key="9">
    <source>
        <dbReference type="Proteomes" id="UP001209878"/>
    </source>
</evidence>
<dbReference type="GO" id="GO:0090407">
    <property type="term" value="P:organophosphate biosynthetic process"/>
    <property type="evidence" value="ECO:0007669"/>
    <property type="project" value="UniProtKB-ARBA"/>
</dbReference>
<dbReference type="InterPro" id="IPR045121">
    <property type="entry name" value="CoAse"/>
</dbReference>
<dbReference type="GO" id="GO:0015938">
    <property type="term" value="P:coenzyme A catabolic process"/>
    <property type="evidence" value="ECO:0007669"/>
    <property type="project" value="TreeGrafter"/>
</dbReference>
<evidence type="ECO:0000256" key="4">
    <source>
        <dbReference type="ARBA" id="ARBA00022801"/>
    </source>
</evidence>
<dbReference type="GO" id="GO:0046872">
    <property type="term" value="F:metal ion binding"/>
    <property type="evidence" value="ECO:0007669"/>
    <property type="project" value="UniProtKB-KW"/>
</dbReference>
<keyword evidence="6" id="KW-0464">Manganese</keyword>
<dbReference type="PANTHER" id="PTHR12992:SF24">
    <property type="entry name" value="PEROXISOMAL COENZYME A DIPHOSPHATASE NUDT7"/>
    <property type="match status" value="1"/>
</dbReference>
<dbReference type="FunFam" id="3.90.79.10:FF:000036">
    <property type="entry name" value="Nudix hydrolase 11"/>
    <property type="match status" value="1"/>
</dbReference>
<dbReference type="InterPro" id="IPR015797">
    <property type="entry name" value="NUDIX_hydrolase-like_dom_sf"/>
</dbReference>
<evidence type="ECO:0000256" key="5">
    <source>
        <dbReference type="ARBA" id="ARBA00022842"/>
    </source>
</evidence>
<dbReference type="EMBL" id="JAODUO010000060">
    <property type="protein sequence ID" value="KAK2191117.1"/>
    <property type="molecule type" value="Genomic_DNA"/>
</dbReference>
<dbReference type="InterPro" id="IPR000086">
    <property type="entry name" value="NUDIX_hydrolase_dom"/>
</dbReference>
<sequence length="228" mass="25985">MDASGKQQLMKHDKPKYRWRNLRNTALDRLSKSAVLVPLFHRDGDVHVWLTKRSSKVSREKGSVAFPGGMKDDADADEVETSLREAHEEIGLQRSQVEVIAVLPPNIAFGDILVTPVVGFVSPDFQPKPNEEVDAVFSVPLKRFLSDPGHYAKLVKENELTFNLHFFRDVVRDNTFITYGLTAHICIEVAMVYLQRPPSFDYYFTIRATLANPFILAESYLRHHFGKL</sequence>
<reference evidence="8" key="1">
    <citation type="journal article" date="2023" name="Mol. Biol. Evol.">
        <title>Third-Generation Sequencing Reveals the Adaptive Role of the Epigenome in Three Deep-Sea Polychaetes.</title>
        <authorList>
            <person name="Perez M."/>
            <person name="Aroh O."/>
            <person name="Sun Y."/>
            <person name="Lan Y."/>
            <person name="Juniper S.K."/>
            <person name="Young C.R."/>
            <person name="Angers B."/>
            <person name="Qian P.Y."/>
        </authorList>
    </citation>
    <scope>NUCLEOTIDE SEQUENCE</scope>
    <source>
        <strain evidence="8">R07B-5</strain>
    </source>
</reference>
<keyword evidence="3" id="KW-0479">Metal-binding</keyword>
<dbReference type="GO" id="GO:0008893">
    <property type="term" value="F:guanosine-3',5'-bis(diphosphate) 3'-diphosphatase activity"/>
    <property type="evidence" value="ECO:0007669"/>
    <property type="project" value="UniProtKB-ARBA"/>
</dbReference>
<accession>A0AAD9PAQ0</accession>
<evidence type="ECO:0000256" key="2">
    <source>
        <dbReference type="ARBA" id="ARBA00001946"/>
    </source>
</evidence>
<dbReference type="PROSITE" id="PS51462">
    <property type="entry name" value="NUDIX"/>
    <property type="match status" value="1"/>
</dbReference>
<evidence type="ECO:0000256" key="3">
    <source>
        <dbReference type="ARBA" id="ARBA00022723"/>
    </source>
</evidence>
<evidence type="ECO:0000313" key="8">
    <source>
        <dbReference type="EMBL" id="KAK2191117.1"/>
    </source>
</evidence>
<dbReference type="GO" id="GO:0010945">
    <property type="term" value="F:coenzyme A diphosphatase activity"/>
    <property type="evidence" value="ECO:0007669"/>
    <property type="project" value="InterPro"/>
</dbReference>
<evidence type="ECO:0000256" key="6">
    <source>
        <dbReference type="ARBA" id="ARBA00023211"/>
    </source>
</evidence>
<dbReference type="Pfam" id="PF00293">
    <property type="entry name" value="NUDIX"/>
    <property type="match status" value="1"/>
</dbReference>